<dbReference type="AlphaFoldDB" id="A0A8T0EAV8"/>
<evidence type="ECO:0000313" key="2">
    <source>
        <dbReference type="Proteomes" id="UP000807504"/>
    </source>
</evidence>
<dbReference type="EMBL" id="JABXBU010002230">
    <property type="protein sequence ID" value="KAF8767581.1"/>
    <property type="molecule type" value="Genomic_DNA"/>
</dbReference>
<keyword evidence="2" id="KW-1185">Reference proteome</keyword>
<sequence length="149" mass="17270">MFGHELNFAKSEIGEGTMDLKDLDKCFRATTCLDEEFIELRKCYAMMEEEETQKAISIIKESAGRANVVFMTNNVDGMRDEYCALNEKQKEDMYKEGLDPLLDMYALYCMSYKTKKHCDRLESFLDCGFSIMERYAEEGKCTKSEDTAE</sequence>
<protein>
    <submittedName>
        <fullName evidence="1">Uncharacterized protein</fullName>
    </submittedName>
</protein>
<dbReference type="Proteomes" id="UP000807504">
    <property type="component" value="Unassembled WGS sequence"/>
</dbReference>
<organism evidence="1 2">
    <name type="scientific">Argiope bruennichi</name>
    <name type="common">Wasp spider</name>
    <name type="synonym">Aranea bruennichi</name>
    <dbReference type="NCBI Taxonomy" id="94029"/>
    <lineage>
        <taxon>Eukaryota</taxon>
        <taxon>Metazoa</taxon>
        <taxon>Ecdysozoa</taxon>
        <taxon>Arthropoda</taxon>
        <taxon>Chelicerata</taxon>
        <taxon>Arachnida</taxon>
        <taxon>Araneae</taxon>
        <taxon>Araneomorphae</taxon>
        <taxon>Entelegynae</taxon>
        <taxon>Araneoidea</taxon>
        <taxon>Araneidae</taxon>
        <taxon>Argiope</taxon>
    </lineage>
</organism>
<accession>A0A8T0EAV8</accession>
<reference evidence="1" key="2">
    <citation type="submission" date="2020-06" db="EMBL/GenBank/DDBJ databases">
        <authorList>
            <person name="Sheffer M."/>
        </authorList>
    </citation>
    <scope>NUCLEOTIDE SEQUENCE</scope>
</reference>
<reference evidence="1" key="1">
    <citation type="journal article" date="2020" name="bioRxiv">
        <title>Chromosome-level reference genome of the European wasp spider Argiope bruennichi: a resource for studies on range expansion and evolutionary adaptation.</title>
        <authorList>
            <person name="Sheffer M.M."/>
            <person name="Hoppe A."/>
            <person name="Krehenwinkel H."/>
            <person name="Uhl G."/>
            <person name="Kuss A.W."/>
            <person name="Jensen L."/>
            <person name="Jensen C."/>
            <person name="Gillespie R.G."/>
            <person name="Hoff K.J."/>
            <person name="Prost S."/>
        </authorList>
    </citation>
    <scope>NUCLEOTIDE SEQUENCE</scope>
</reference>
<comment type="caution">
    <text evidence="1">The sequence shown here is derived from an EMBL/GenBank/DDBJ whole genome shotgun (WGS) entry which is preliminary data.</text>
</comment>
<proteinExistence type="predicted"/>
<name>A0A8T0EAV8_ARGBR</name>
<evidence type="ECO:0000313" key="1">
    <source>
        <dbReference type="EMBL" id="KAF8767581.1"/>
    </source>
</evidence>
<gene>
    <name evidence="1" type="ORF">HNY73_020516</name>
</gene>